<feature type="region of interest" description="Disordered" evidence="1">
    <location>
        <begin position="60"/>
        <end position="82"/>
    </location>
</feature>
<reference evidence="2 3" key="1">
    <citation type="submission" date="2017-12" db="EMBL/GenBank/DDBJ databases">
        <title>Characterization of six clinical isolates of Enterochimera gen. nov., a novel genus of the Yersiniaciae family and the three species Enterochimera arupensis sp. nov., Enterochimera coloradensis sp. nov, and Enterochimera californica sp. nov.</title>
        <authorList>
            <person name="Rossi A."/>
            <person name="Fisher M."/>
        </authorList>
    </citation>
    <scope>NUCLEOTIDE SEQUENCE [LARGE SCALE GENOMIC DNA]</scope>
    <source>
        <strain evidence="3">2015-Iso6</strain>
    </source>
</reference>
<accession>A0A2N5DSZ1</accession>
<feature type="non-terminal residue" evidence="2">
    <location>
        <position position="82"/>
    </location>
</feature>
<evidence type="ECO:0000256" key="1">
    <source>
        <dbReference type="SAM" id="MobiDB-lite"/>
    </source>
</evidence>
<sequence length="82" mass="8978">MGALIAAGLVAAWFWLSNLQDTNIRQAGQIATQGTDIAGLKKDKEQLAIAKAAAEAERDAYAKRTETLNQENKDNEQKAQQY</sequence>
<evidence type="ECO:0000313" key="2">
    <source>
        <dbReference type="EMBL" id="PLR29379.1"/>
    </source>
</evidence>
<name>A0A2N5DSZ1_9GAMM</name>
<dbReference type="EMBL" id="PJZF01000065">
    <property type="protein sequence ID" value="PLR29379.1"/>
    <property type="molecule type" value="Genomic_DNA"/>
</dbReference>
<protein>
    <recommendedName>
        <fullName evidence="4">Lysis protein</fullName>
    </recommendedName>
</protein>
<organism evidence="2 3">
    <name type="scientific">Chimaeribacter californicus</name>
    <dbReference type="NCBI Taxonomy" id="2060067"/>
    <lineage>
        <taxon>Bacteria</taxon>
        <taxon>Pseudomonadati</taxon>
        <taxon>Pseudomonadota</taxon>
        <taxon>Gammaproteobacteria</taxon>
        <taxon>Enterobacterales</taxon>
        <taxon>Yersiniaceae</taxon>
        <taxon>Chimaeribacter</taxon>
    </lineage>
</organism>
<gene>
    <name evidence="2" type="ORF">CYR55_22810</name>
</gene>
<evidence type="ECO:0000313" key="3">
    <source>
        <dbReference type="Proteomes" id="UP000234240"/>
    </source>
</evidence>
<keyword evidence="3" id="KW-1185">Reference proteome</keyword>
<proteinExistence type="predicted"/>
<dbReference type="Proteomes" id="UP000234240">
    <property type="component" value="Unassembled WGS sequence"/>
</dbReference>
<comment type="caution">
    <text evidence="2">The sequence shown here is derived from an EMBL/GenBank/DDBJ whole genome shotgun (WGS) entry which is preliminary data.</text>
</comment>
<evidence type="ECO:0008006" key="4">
    <source>
        <dbReference type="Google" id="ProtNLM"/>
    </source>
</evidence>
<dbReference type="AlphaFoldDB" id="A0A2N5DSZ1"/>